<protein>
    <submittedName>
        <fullName evidence="1">Uncharacterized protein</fullName>
    </submittedName>
</protein>
<reference evidence="1 2" key="1">
    <citation type="submission" date="2022-12" db="EMBL/GenBank/DDBJ databases">
        <title>Chromosome-level genome of Tegillarca granosa.</title>
        <authorList>
            <person name="Kim J."/>
        </authorList>
    </citation>
    <scope>NUCLEOTIDE SEQUENCE [LARGE SCALE GENOMIC DNA]</scope>
    <source>
        <strain evidence="1">Teg-2019</strain>
        <tissue evidence="1">Adductor muscle</tissue>
    </source>
</reference>
<organism evidence="1 2">
    <name type="scientific">Tegillarca granosa</name>
    <name type="common">Malaysian cockle</name>
    <name type="synonym">Anadara granosa</name>
    <dbReference type="NCBI Taxonomy" id="220873"/>
    <lineage>
        <taxon>Eukaryota</taxon>
        <taxon>Metazoa</taxon>
        <taxon>Spiralia</taxon>
        <taxon>Lophotrochozoa</taxon>
        <taxon>Mollusca</taxon>
        <taxon>Bivalvia</taxon>
        <taxon>Autobranchia</taxon>
        <taxon>Pteriomorphia</taxon>
        <taxon>Arcoida</taxon>
        <taxon>Arcoidea</taxon>
        <taxon>Arcidae</taxon>
        <taxon>Tegillarca</taxon>
    </lineage>
</organism>
<dbReference type="Proteomes" id="UP001217089">
    <property type="component" value="Unassembled WGS sequence"/>
</dbReference>
<name>A0ABQ9F7G8_TEGGR</name>
<dbReference type="PANTHER" id="PTHR33480">
    <property type="entry name" value="SET DOMAIN-CONTAINING PROTEIN-RELATED"/>
    <property type="match status" value="1"/>
</dbReference>
<dbReference type="EMBL" id="JARBDR010000440">
    <property type="protein sequence ID" value="KAJ8312511.1"/>
    <property type="molecule type" value="Genomic_DNA"/>
</dbReference>
<proteinExistence type="predicted"/>
<evidence type="ECO:0000313" key="2">
    <source>
        <dbReference type="Proteomes" id="UP001217089"/>
    </source>
</evidence>
<keyword evidence="2" id="KW-1185">Reference proteome</keyword>
<dbReference type="PANTHER" id="PTHR33480:SF1">
    <property type="entry name" value="TYR RECOMBINASE DOMAIN-CONTAINING PROTEIN"/>
    <property type="match status" value="1"/>
</dbReference>
<evidence type="ECO:0000313" key="1">
    <source>
        <dbReference type="EMBL" id="KAJ8312511.1"/>
    </source>
</evidence>
<gene>
    <name evidence="1" type="ORF">KUTeg_009884</name>
</gene>
<comment type="caution">
    <text evidence="1">The sequence shown here is derived from an EMBL/GenBank/DDBJ whole genome shotgun (WGS) entry which is preliminary data.</text>
</comment>
<sequence length="523" mass="61098">MQQNEFTEKNNNESSTLEIFPQLNKKQKISFVRAKQNLEGKRVYDKRDECFYCQVMLTDLRKHLIAKHHQEIDVCKMMALPLASKERKDKLKLIRYKGNFFHNKQVLDSQKGTLLVVRRPSEKQEIDADNYGPCGFCLVVSDIDVSDEQVFGLKDAEIGEVARHMGHELSVHKEFYRLQDDVIELAKISKLLLAEYTENYNAVDKNDQLRSYSGIANKAKKWWKYLFWFLVDVTVLVKCSKMSLQKKIIVKLRLLQAEDSENIERALNKAIKSSLNEACKWIIAKKKMKSIFTQETGCKTFDEAKEKFPNFSGDINKHTVTAKKYVPKSFLEFCRRAVTTNDVIENEMEIEISCKDSDDESPVKRRRWKRILPIESDSESDCVYSSGDESSTLEIFPQLNKKQKISFVRAKQNLEGKRVYDKRDECFYCQVMLTDLRKHLIAKHHQEIDVCKMMALPLASKERKDKLKLIRYKGNFFHNKQVLDSQKGTLLVVRRPSEKQEIDADNYGPCDFCLGFFMKDDLY</sequence>
<accession>A0ABQ9F7G8</accession>